<dbReference type="InterPro" id="IPR058847">
    <property type="entry name" value="Plectin_PPL"/>
</dbReference>
<keyword evidence="5" id="KW-0965">Cell junction</keyword>
<dbReference type="InterPro" id="IPR035915">
    <property type="entry name" value="Plakin_repeat_sf"/>
</dbReference>
<dbReference type="Pfam" id="PF23160">
    <property type="entry name" value="Spectrin_1st_PEPL"/>
    <property type="match status" value="1"/>
</dbReference>
<feature type="coiled-coil region" evidence="7">
    <location>
        <begin position="1247"/>
        <end position="1341"/>
    </location>
</feature>
<evidence type="ECO:0000259" key="11">
    <source>
        <dbReference type="Pfam" id="PF26346"/>
    </source>
</evidence>
<proteinExistence type="inferred from homology"/>
<reference evidence="13" key="1">
    <citation type="submission" date="2025-08" db="UniProtKB">
        <authorList>
            <consortium name="RefSeq"/>
        </authorList>
    </citation>
    <scope>IDENTIFICATION</scope>
</reference>
<dbReference type="InterPro" id="IPR043197">
    <property type="entry name" value="Plakin"/>
</dbReference>
<comment type="similarity">
    <text evidence="2">Belongs to the plakin or cytolinker family.</text>
</comment>
<dbReference type="Pfam" id="PF26346">
    <property type="entry name" value="Plectin_PPL"/>
    <property type="match status" value="3"/>
</dbReference>
<dbReference type="GO" id="GO:0045296">
    <property type="term" value="F:cadherin binding"/>
    <property type="evidence" value="ECO:0007669"/>
    <property type="project" value="TreeGrafter"/>
</dbReference>
<sequence length="2054" mass="234715">MSTNGAVKLSKAQVSDLALIVARMQKNADKVEKDILRSEQLLAVDAAREEKKEPWMHQKEVADNLVQAEGLLKNLFLDVDKAKKLQHPQAGIIEKDVKNLHDRWVKDCADYRKLYDKVLNVDPAQKIDWGPVLEEKLKRLKADAYGPKRTDVEKQIAAHNILHQEIEAYGAQLQPGTVPSKEQYNTLRAKYAELLATSQQRRSHLASLYEYMQSCSKELVYLSGQQERILQRDWSDRMVDPRDVRTEYEKFKVSGLLAHESEVNKIQEEGDRLVEKKHPGSPTIKAHRDTVQADWQAFLNLCLAQETHLDNVEEYKKFQLDADTLSESLERLRSTLDPKSLEKKSNSEVLLALEADEPAVRRNEQRLDALRQLSSEVVPLKLRRVQPSRTTSAVSLCDWMDEDSVRRGETLVLKSIVNNRDWKLQTSSGQLKTLPGACFMVPPPDAEALDRVSSLDKVLTDLKSRRSALSASLKSSNEEVVRSQKTASVKSAPEDPRAAELASELDRINRALLKVEKEIQGRLRTPLDSSNPTQDLESRQQEHERSALTVKKLEAEKSAIQREMDPILAKIPLGPNASSLPPKLSTANNKINDLNSLLDLYNKKATASMFLEKQIQSVEGIVSGFEQQLAKDLSIPDQPDALQNRSQELKILRKDAASQKAELNKLGKELDLTQQACSPLQHSFSEYCPDICRQENQVKRLKNRYSNVDLQVQDRIALIQEAINKQQDFQNALLSVDFFLVNLPNNAIEPTDDVAQITAKQRAQKKVTEDIERKSEDLNRVRGLSRDLQSLLNTYEVKCKTYRGSLNDDDDDDEDDEEPAPKKRQAMAQAVHAKEKDLLNLFSEVSAENQQLLNQMETAKNLKARSDEKVNQVVVSHQLQLQSQQKDLEASDLLKKELNEEIDRRIDAERDLETYRKRFVSLKSRRGVERLEEKEVVQYYRDPKLEVELQSLKNRIEDEAVKRSRIHTEVEIIHGKITKLEVERTKVEPKLVTKVLTEYERDPQLDKEAAKIRDEIQKLQQGVETRSTETIRLRTDLTVLTQQQPKIREKVVKKEVVRLEKDPEMLKAVLTFQGDIAEEEARCKSLNDNIFSLRSQINTLERVIPTIQPKIVSKVVKQVQQDPETVEEFRKIQMALEEEKDETTSLIKELTTLQLRYSELEKLRPKVELKEIINEIFRVDPETEVELVRLRKELQDCSRNRTDLERESNSVLTTLSGLRAQKPKVEYKEVTQEVIKEEKSPEVIRELQRLNNQVSRLQVNVDSTLELLSRLRKERDELKAEKSKVETKLVNKEVIIYENDPLLEKEADRLRRNVREEIQQRRSLEECLFELQNQYITLERQKPDEKVVVQEVVRLEKDHKQILQHENLNKTLDEESKERRKLELEVRQLRALIQEIQMTLSQMDDRQKKIQVESELRQVKARILELETAPPPVEEKIIIEEVLKVERDPKLERLTEGIRGKLETEATSITDLEKEIRNLQLKLEILQKEKSIEKVVYREVVRVEKDPAVEAERARLRELVSQERNLRRDQEDVVQSISIKIAHLQTSKSVASQEQNTLISNRDALQREKEDLLRELTTIESQRQSITVAFQQQSKLMGERNQMARQRSVKVSSEIQQLEKEILEEKDKINQREILILQLQSGIKKEDQTETHTRETNLSTRITILDPDTGTNLSPYDAYKKGLIERDQYIHLSELECDWEEITSTGPDGDTTILQDRKSGKQFALKEALKDGRLTQYDIDRYRAGKMSISEFALLVTGETKKPYLPPTTTPRSPTAYSPLSAMPPSLRSSQPSLSNLSSTPTSLRSSQPSLSNLSSTPTSLRSSYSKLSGSLSKLTPSAGEEHFPISGIFDTTTESRMSVRSALTRKLIDADTALKLLEAQAASGGIVDLTKVDKLSVHKAAEAGLIDSSHMHKLLSAQKAFTGVEDPTTKQRLAVGQAAQKGYIPQDSAWRYMEAQCLTGGLVNPNKAGRLSVQQALDCGLIDSQTAKHLQDEASHAKELVDPISKEKLSYKQAMERCRRDASTGLPLLPAASTDTVDAPSYSGYRFGSYNRK</sequence>
<dbReference type="SMART" id="SM00250">
    <property type="entry name" value="PLEC"/>
    <property type="match status" value="6"/>
</dbReference>
<feature type="coiled-coil region" evidence="7">
    <location>
        <begin position="642"/>
        <end position="676"/>
    </location>
</feature>
<feature type="coiled-coil region" evidence="7">
    <location>
        <begin position="842"/>
        <end position="918"/>
    </location>
</feature>
<keyword evidence="3" id="KW-0597">Phosphoprotein</keyword>
<dbReference type="FunFam" id="3.30.160.780:FF:000001">
    <property type="entry name" value="Plectin a"/>
    <property type="match status" value="1"/>
</dbReference>
<evidence type="ECO:0000256" key="1">
    <source>
        <dbReference type="ARBA" id="ARBA00004568"/>
    </source>
</evidence>
<dbReference type="SUPFAM" id="SSF46966">
    <property type="entry name" value="Spectrin repeat"/>
    <property type="match status" value="1"/>
</dbReference>
<gene>
    <name evidence="13" type="primary">evplb</name>
</gene>
<dbReference type="GO" id="GO:0005737">
    <property type="term" value="C:cytoplasm"/>
    <property type="evidence" value="ECO:0007669"/>
    <property type="project" value="TreeGrafter"/>
</dbReference>
<feature type="region of interest" description="Disordered" evidence="8">
    <location>
        <begin position="523"/>
        <end position="548"/>
    </location>
</feature>
<feature type="coiled-coil region" evidence="7">
    <location>
        <begin position="1076"/>
        <end position="1103"/>
    </location>
</feature>
<keyword evidence="12" id="KW-1185">Reference proteome</keyword>
<dbReference type="SMART" id="SM00150">
    <property type="entry name" value="SPEC"/>
    <property type="match status" value="1"/>
</dbReference>
<dbReference type="SUPFAM" id="SSF75399">
    <property type="entry name" value="Plakin repeat"/>
    <property type="match status" value="2"/>
</dbReference>
<dbReference type="Pfam" id="PF00681">
    <property type="entry name" value="Plectin"/>
    <property type="match status" value="2"/>
</dbReference>
<dbReference type="Proteomes" id="UP000515150">
    <property type="component" value="Chromosome 8"/>
</dbReference>
<accession>A0A6P7N7V0</accession>
<name>A0A6P7N7V0_BETSP</name>
<dbReference type="OrthoDB" id="9945740at2759"/>
<feature type="coiled-coil region" evidence="7">
    <location>
        <begin position="1365"/>
        <end position="1429"/>
    </location>
</feature>
<dbReference type="PANTHER" id="PTHR23169:SF7">
    <property type="entry name" value="ENVOPLAKIN"/>
    <property type="match status" value="1"/>
</dbReference>
<dbReference type="Gene3D" id="3.30.160.780">
    <property type="match status" value="1"/>
</dbReference>
<evidence type="ECO:0000256" key="5">
    <source>
        <dbReference type="ARBA" id="ARBA00022949"/>
    </source>
</evidence>
<feature type="domain" description="Desmoplakin SH3" evidence="9">
    <location>
        <begin position="379"/>
        <end position="442"/>
    </location>
</feature>
<evidence type="ECO:0000259" key="10">
    <source>
        <dbReference type="Pfam" id="PF23160"/>
    </source>
</evidence>
<dbReference type="InterPro" id="IPR018159">
    <property type="entry name" value="Spectrin/alpha-actinin"/>
</dbReference>
<dbReference type="GO" id="GO:0030057">
    <property type="term" value="C:desmosome"/>
    <property type="evidence" value="ECO:0007669"/>
    <property type="project" value="UniProtKB-SubCell"/>
</dbReference>
<evidence type="ECO:0000256" key="4">
    <source>
        <dbReference type="ARBA" id="ARBA00022737"/>
    </source>
</evidence>
<feature type="domain" description="Periplakin-like plectin repeat" evidence="11">
    <location>
        <begin position="1181"/>
        <end position="1344"/>
    </location>
</feature>
<feature type="domain" description="Periplakin-like plectin repeat" evidence="11">
    <location>
        <begin position="1404"/>
        <end position="1549"/>
    </location>
</feature>
<feature type="compositionally biased region" description="Acidic residues" evidence="8">
    <location>
        <begin position="807"/>
        <end position="818"/>
    </location>
</feature>
<dbReference type="GO" id="GO:0016020">
    <property type="term" value="C:membrane"/>
    <property type="evidence" value="ECO:0007669"/>
    <property type="project" value="TreeGrafter"/>
</dbReference>
<evidence type="ECO:0000256" key="7">
    <source>
        <dbReference type="SAM" id="Coils"/>
    </source>
</evidence>
<dbReference type="RefSeq" id="XP_029014275.1">
    <property type="nucleotide sequence ID" value="XM_029158442.3"/>
</dbReference>
<dbReference type="Gene3D" id="1.20.58.1060">
    <property type="match status" value="1"/>
</dbReference>
<evidence type="ECO:0000256" key="6">
    <source>
        <dbReference type="ARBA" id="ARBA00023054"/>
    </source>
</evidence>
<feature type="region of interest" description="Disordered" evidence="8">
    <location>
        <begin position="1761"/>
        <end position="1820"/>
    </location>
</feature>
<dbReference type="FunFam" id="3.90.1290.10:FF:000002">
    <property type="entry name" value="Plectin a"/>
    <property type="match status" value="1"/>
</dbReference>
<feature type="region of interest" description="Disordered" evidence="8">
    <location>
        <begin position="803"/>
        <end position="823"/>
    </location>
</feature>
<dbReference type="Pfam" id="PF17902">
    <property type="entry name" value="SH3_10"/>
    <property type="match status" value="1"/>
</dbReference>
<dbReference type="GO" id="GO:0045104">
    <property type="term" value="P:intermediate filament cytoskeleton organization"/>
    <property type="evidence" value="ECO:0007669"/>
    <property type="project" value="InterPro"/>
</dbReference>
<feature type="domain" description="Periplakin-like plectin repeat" evidence="11">
    <location>
        <begin position="944"/>
        <end position="1106"/>
    </location>
</feature>
<feature type="domain" description="Periplakin/Envoplakin N-terminal" evidence="10">
    <location>
        <begin position="24"/>
        <end position="116"/>
    </location>
</feature>
<protein>
    <submittedName>
        <fullName evidence="13">Envoplakin</fullName>
    </submittedName>
</protein>
<dbReference type="CTD" id="793139"/>
<feature type="compositionally biased region" description="Low complexity" evidence="8">
    <location>
        <begin position="1784"/>
        <end position="1820"/>
    </location>
</feature>
<keyword evidence="4" id="KW-0677">Repeat</keyword>
<dbReference type="GeneID" id="114860121"/>
<evidence type="ECO:0000259" key="9">
    <source>
        <dbReference type="Pfam" id="PF17902"/>
    </source>
</evidence>
<evidence type="ECO:0000313" key="13">
    <source>
        <dbReference type="RefSeq" id="XP_029014275.1"/>
    </source>
</evidence>
<comment type="subcellular location">
    <subcellularLocation>
        <location evidence="1">Cell junction</location>
        <location evidence="1">Desmosome</location>
    </subcellularLocation>
</comment>
<feature type="region of interest" description="Disordered" evidence="8">
    <location>
        <begin position="473"/>
        <end position="500"/>
    </location>
</feature>
<dbReference type="InParanoid" id="A0A6P7N7V0"/>
<organism evidence="12 13">
    <name type="scientific">Betta splendens</name>
    <name type="common">Siamese fighting fish</name>
    <dbReference type="NCBI Taxonomy" id="158456"/>
    <lineage>
        <taxon>Eukaryota</taxon>
        <taxon>Metazoa</taxon>
        <taxon>Chordata</taxon>
        <taxon>Craniata</taxon>
        <taxon>Vertebrata</taxon>
        <taxon>Euteleostomi</taxon>
        <taxon>Actinopterygii</taxon>
        <taxon>Neopterygii</taxon>
        <taxon>Teleostei</taxon>
        <taxon>Neoteleostei</taxon>
        <taxon>Acanthomorphata</taxon>
        <taxon>Anabantaria</taxon>
        <taxon>Anabantiformes</taxon>
        <taxon>Anabantoidei</taxon>
        <taxon>Osphronemidae</taxon>
        <taxon>Betta</taxon>
    </lineage>
</organism>
<dbReference type="InterPro" id="IPR041615">
    <property type="entry name" value="Desmoplakin_SH3"/>
</dbReference>
<evidence type="ECO:0000256" key="8">
    <source>
        <dbReference type="SAM" id="MobiDB-lite"/>
    </source>
</evidence>
<feature type="coiled-coil region" evidence="7">
    <location>
        <begin position="1555"/>
        <end position="1635"/>
    </location>
</feature>
<dbReference type="GO" id="GO:0005198">
    <property type="term" value="F:structural molecule activity"/>
    <property type="evidence" value="ECO:0007669"/>
    <property type="project" value="TreeGrafter"/>
</dbReference>
<dbReference type="KEGG" id="bspl:114860121"/>
<evidence type="ECO:0000256" key="3">
    <source>
        <dbReference type="ARBA" id="ARBA00022553"/>
    </source>
</evidence>
<dbReference type="InterPro" id="IPR001101">
    <property type="entry name" value="Plectin_repeat"/>
</dbReference>
<evidence type="ECO:0000313" key="12">
    <source>
        <dbReference type="Proteomes" id="UP000515150"/>
    </source>
</evidence>
<dbReference type="Gene3D" id="1.20.58.60">
    <property type="match status" value="3"/>
</dbReference>
<dbReference type="Gene3D" id="2.30.30.40">
    <property type="entry name" value="SH3 Domains"/>
    <property type="match status" value="1"/>
</dbReference>
<dbReference type="PANTHER" id="PTHR23169">
    <property type="entry name" value="ENVOPLAKIN"/>
    <property type="match status" value="1"/>
</dbReference>
<dbReference type="Gene3D" id="3.90.1290.10">
    <property type="entry name" value="Plakin repeat"/>
    <property type="match status" value="1"/>
</dbReference>
<dbReference type="GO" id="GO:0005882">
    <property type="term" value="C:intermediate filament"/>
    <property type="evidence" value="ECO:0007669"/>
    <property type="project" value="TreeGrafter"/>
</dbReference>
<dbReference type="InterPro" id="IPR055419">
    <property type="entry name" value="Spectrin_PEPL/EVPL"/>
</dbReference>
<keyword evidence="6 7" id="KW-0175">Coiled coil</keyword>
<dbReference type="GO" id="GO:0042060">
    <property type="term" value="P:wound healing"/>
    <property type="evidence" value="ECO:0007669"/>
    <property type="project" value="TreeGrafter"/>
</dbReference>
<feature type="coiled-coil region" evidence="7">
    <location>
        <begin position="1462"/>
        <end position="1529"/>
    </location>
</feature>
<evidence type="ECO:0000256" key="2">
    <source>
        <dbReference type="ARBA" id="ARBA00009109"/>
    </source>
</evidence>
<feature type="compositionally biased region" description="Basic and acidic residues" evidence="8">
    <location>
        <begin position="536"/>
        <end position="548"/>
    </location>
</feature>